<keyword evidence="3" id="KW-1003">Cell membrane</keyword>
<dbReference type="Proteomes" id="UP001465331">
    <property type="component" value="Unassembled WGS sequence"/>
</dbReference>
<dbReference type="InterPro" id="IPR002416">
    <property type="entry name" value="T2SS_protein-GspH"/>
</dbReference>
<feature type="region of interest" description="Disordered" evidence="11">
    <location>
        <begin position="1"/>
        <end position="21"/>
    </location>
</feature>
<dbReference type="PRINTS" id="PR00885">
    <property type="entry name" value="BCTERIALGSPH"/>
</dbReference>
<proteinExistence type="inferred from homology"/>
<dbReference type="InterPro" id="IPR045584">
    <property type="entry name" value="Pilin-like"/>
</dbReference>
<evidence type="ECO:0000256" key="4">
    <source>
        <dbReference type="ARBA" id="ARBA00022481"/>
    </source>
</evidence>
<organism evidence="14 15">
    <name type="scientific">Sinimarinibacterium thermocellulolyticum</name>
    <dbReference type="NCBI Taxonomy" id="3170016"/>
    <lineage>
        <taxon>Bacteria</taxon>
        <taxon>Pseudomonadati</taxon>
        <taxon>Pseudomonadota</taxon>
        <taxon>Gammaproteobacteria</taxon>
        <taxon>Nevskiales</taxon>
        <taxon>Nevskiaceae</taxon>
        <taxon>Sinimarinibacterium</taxon>
    </lineage>
</organism>
<evidence type="ECO:0000256" key="11">
    <source>
        <dbReference type="SAM" id="MobiDB-lite"/>
    </source>
</evidence>
<gene>
    <name evidence="14" type="primary">gspH</name>
    <name evidence="14" type="ORF">ABSH63_14035</name>
</gene>
<dbReference type="Pfam" id="PF12019">
    <property type="entry name" value="GspH"/>
    <property type="match status" value="1"/>
</dbReference>
<evidence type="ECO:0000259" key="13">
    <source>
        <dbReference type="Pfam" id="PF12019"/>
    </source>
</evidence>
<keyword evidence="5" id="KW-0997">Cell inner membrane</keyword>
<dbReference type="EMBL" id="JBEPIJ010000021">
    <property type="protein sequence ID" value="MES0875118.1"/>
    <property type="molecule type" value="Genomic_DNA"/>
</dbReference>
<dbReference type="InterPro" id="IPR049875">
    <property type="entry name" value="TypeII_GspH"/>
</dbReference>
<dbReference type="InterPro" id="IPR022346">
    <property type="entry name" value="T2SS_GspH"/>
</dbReference>
<dbReference type="NCBIfam" id="TIGR02532">
    <property type="entry name" value="IV_pilin_GFxxxE"/>
    <property type="match status" value="1"/>
</dbReference>
<name>A0ABV2AD87_9GAMM</name>
<dbReference type="SUPFAM" id="SSF54523">
    <property type="entry name" value="Pili subunits"/>
    <property type="match status" value="1"/>
</dbReference>
<dbReference type="NCBIfam" id="TIGR01708">
    <property type="entry name" value="typeII_sec_gspH"/>
    <property type="match status" value="1"/>
</dbReference>
<evidence type="ECO:0000313" key="15">
    <source>
        <dbReference type="Proteomes" id="UP001465331"/>
    </source>
</evidence>
<reference evidence="14 15" key="1">
    <citation type="submission" date="2024-06" db="EMBL/GenBank/DDBJ databases">
        <authorList>
            <person name="Li Z."/>
            <person name="Jiang Y."/>
        </authorList>
    </citation>
    <scope>NUCLEOTIDE SEQUENCE [LARGE SCALE GENOMIC DNA]</scope>
    <source>
        <strain evidence="14 15">HSW-8</strain>
    </source>
</reference>
<dbReference type="PROSITE" id="PS00409">
    <property type="entry name" value="PROKAR_NTER_METHYL"/>
    <property type="match status" value="1"/>
</dbReference>
<evidence type="ECO:0000256" key="3">
    <source>
        <dbReference type="ARBA" id="ARBA00022475"/>
    </source>
</evidence>
<keyword evidence="15" id="KW-1185">Reference proteome</keyword>
<evidence type="ECO:0000256" key="6">
    <source>
        <dbReference type="ARBA" id="ARBA00022692"/>
    </source>
</evidence>
<keyword evidence="7 12" id="KW-1133">Transmembrane helix</keyword>
<comment type="subcellular location">
    <subcellularLocation>
        <location evidence="1">Cell inner membrane</location>
        <topology evidence="1">Single-pass membrane protein</topology>
    </subcellularLocation>
</comment>
<dbReference type="InterPro" id="IPR012902">
    <property type="entry name" value="N_methyl_site"/>
</dbReference>
<evidence type="ECO:0000256" key="10">
    <source>
        <dbReference type="ARBA" id="ARBA00030775"/>
    </source>
</evidence>
<dbReference type="Pfam" id="PF07963">
    <property type="entry name" value="N_methyl"/>
    <property type="match status" value="1"/>
</dbReference>
<evidence type="ECO:0000313" key="14">
    <source>
        <dbReference type="EMBL" id="MES0875118.1"/>
    </source>
</evidence>
<evidence type="ECO:0000256" key="2">
    <source>
        <dbReference type="ARBA" id="ARBA00021549"/>
    </source>
</evidence>
<comment type="caution">
    <text evidence="14">The sequence shown here is derived from an EMBL/GenBank/DDBJ whole genome shotgun (WGS) entry which is preliminary data.</text>
</comment>
<dbReference type="Gene3D" id="3.55.40.10">
    <property type="entry name" value="minor pseudopilin epsh domain"/>
    <property type="match status" value="1"/>
</dbReference>
<protein>
    <recommendedName>
        <fullName evidence="2">Type II secretion system protein H</fullName>
    </recommendedName>
    <alternativeName>
        <fullName evidence="10">General secretion pathway protein H</fullName>
    </alternativeName>
</protein>
<keyword evidence="6 12" id="KW-0812">Transmembrane</keyword>
<evidence type="ECO:0000256" key="8">
    <source>
        <dbReference type="ARBA" id="ARBA00023136"/>
    </source>
</evidence>
<evidence type="ECO:0000256" key="12">
    <source>
        <dbReference type="SAM" id="Phobius"/>
    </source>
</evidence>
<evidence type="ECO:0000256" key="5">
    <source>
        <dbReference type="ARBA" id="ARBA00022519"/>
    </source>
</evidence>
<keyword evidence="8 12" id="KW-0472">Membrane</keyword>
<feature type="transmembrane region" description="Helical" evidence="12">
    <location>
        <begin position="27"/>
        <end position="48"/>
    </location>
</feature>
<accession>A0ABV2AD87</accession>
<keyword evidence="4" id="KW-0488">Methylation</keyword>
<feature type="domain" description="General secretion pathway GspH" evidence="13">
    <location>
        <begin position="63"/>
        <end position="181"/>
    </location>
</feature>
<sequence>MAPDRSRSAMPGKGCDPGAASRRSRGFTLVEVMVVVLIIGIMLTFATLSVGDRAAADTLDLESRRLEALFRLALEEAELKGYEIGFRHTLTQYQFLTVGSEGRWAPVTEGPLRPREIPPLLSLDLRVDGRPVPPALDLPARGRGDDDEEAPALEPQVLFLSSGELTPFALTLHADGLAEGRLLSGDVLGRLTLDTLRDGALP</sequence>
<comment type="similarity">
    <text evidence="9">Belongs to the GSP H family.</text>
</comment>
<evidence type="ECO:0000256" key="7">
    <source>
        <dbReference type="ARBA" id="ARBA00022989"/>
    </source>
</evidence>
<evidence type="ECO:0000256" key="1">
    <source>
        <dbReference type="ARBA" id="ARBA00004377"/>
    </source>
</evidence>
<evidence type="ECO:0000256" key="9">
    <source>
        <dbReference type="ARBA" id="ARBA00025772"/>
    </source>
</evidence>